<reference evidence="2 3" key="1">
    <citation type="submission" date="2015-11" db="EMBL/GenBank/DDBJ databases">
        <title>Genome sequences of Lysobacter enzymogenes strain C3 and Lysobacter antibioticus ATCC 29479.</title>
        <authorList>
            <person name="Kobayashi D.Y."/>
        </authorList>
    </citation>
    <scope>NUCLEOTIDE SEQUENCE [LARGE SCALE GENOMIC DNA]</scope>
    <source>
        <strain evidence="2 3">C3</strain>
    </source>
</reference>
<dbReference type="InterPro" id="IPR014004">
    <property type="entry name" value="Transpt-assoc_nodulatn_dom_bac"/>
</dbReference>
<evidence type="ECO:0000259" key="1">
    <source>
        <dbReference type="PROSITE" id="PS50914"/>
    </source>
</evidence>
<dbReference type="KEGG" id="lez:GLE_4008"/>
<accession>A0A0S2DL45</accession>
<sequence length="216" mass="24212">MNSEKLRRYVIQEMSFDPRVDASGIGVHVEDRIVHLTGHVHSLADKHALVDAAARVKGVRGVIVDVQVRCDSAACVEDEVLAKRATDVLAWDATLPRDAIKVTVEHGRLALIGDVDWQYQRSRVEQDLRRLAGVSGIDNRIEIRKVGRRQDIERAIKDAMRRRADMDSARIRVAVDESGQVVLKGKVADWRARNAVEDAAWLTAGVRSVDNRVRVR</sequence>
<organism evidence="2 3">
    <name type="scientific">Lysobacter enzymogenes</name>
    <dbReference type="NCBI Taxonomy" id="69"/>
    <lineage>
        <taxon>Bacteria</taxon>
        <taxon>Pseudomonadati</taxon>
        <taxon>Pseudomonadota</taxon>
        <taxon>Gammaproteobacteria</taxon>
        <taxon>Lysobacterales</taxon>
        <taxon>Lysobacteraceae</taxon>
        <taxon>Lysobacter</taxon>
    </lineage>
</organism>
<dbReference type="SMART" id="SM00749">
    <property type="entry name" value="BON"/>
    <property type="match status" value="3"/>
</dbReference>
<dbReference type="Gene3D" id="3.30.1340.30">
    <property type="match status" value="3"/>
</dbReference>
<dbReference type="AlphaFoldDB" id="A0A0S2DL45"/>
<dbReference type="InterPro" id="IPR007055">
    <property type="entry name" value="BON_dom"/>
</dbReference>
<dbReference type="PANTHER" id="PTHR34606:SF15">
    <property type="entry name" value="BON DOMAIN-CONTAINING PROTEIN"/>
    <property type="match status" value="1"/>
</dbReference>
<dbReference type="InterPro" id="IPR051686">
    <property type="entry name" value="Lipoprotein_DolP"/>
</dbReference>
<dbReference type="Pfam" id="PF04972">
    <property type="entry name" value="BON"/>
    <property type="match status" value="3"/>
</dbReference>
<dbReference type="PATRIC" id="fig|69.6.peg.3945"/>
<dbReference type="PANTHER" id="PTHR34606">
    <property type="entry name" value="BON DOMAIN-CONTAINING PROTEIN"/>
    <property type="match status" value="1"/>
</dbReference>
<evidence type="ECO:0000313" key="2">
    <source>
        <dbReference type="EMBL" id="ALN59350.1"/>
    </source>
</evidence>
<feature type="domain" description="BON" evidence="1">
    <location>
        <begin position="77"/>
        <end position="145"/>
    </location>
</feature>
<dbReference type="PROSITE" id="PS50914">
    <property type="entry name" value="BON"/>
    <property type="match status" value="3"/>
</dbReference>
<protein>
    <submittedName>
        <fullName evidence="2">Transport-associated protein</fullName>
    </submittedName>
</protein>
<dbReference type="Proteomes" id="UP000061569">
    <property type="component" value="Chromosome"/>
</dbReference>
<name>A0A0S2DL45_LYSEN</name>
<evidence type="ECO:0000313" key="3">
    <source>
        <dbReference type="Proteomes" id="UP000061569"/>
    </source>
</evidence>
<dbReference type="EMBL" id="CP013140">
    <property type="protein sequence ID" value="ALN59350.1"/>
    <property type="molecule type" value="Genomic_DNA"/>
</dbReference>
<gene>
    <name evidence="2" type="ORF">GLE_4008</name>
</gene>
<feature type="domain" description="BON" evidence="1">
    <location>
        <begin position="2"/>
        <end position="70"/>
    </location>
</feature>
<proteinExistence type="predicted"/>
<dbReference type="STRING" id="69.GLE_4008"/>
<feature type="domain" description="BON" evidence="1">
    <location>
        <begin position="148"/>
        <end position="216"/>
    </location>
</feature>